<gene>
    <name evidence="2" type="ORF">SYK_34610</name>
</gene>
<keyword evidence="3" id="KW-1185">Reference proteome</keyword>
<dbReference type="InterPro" id="IPR029002">
    <property type="entry name" value="PLPC/GPLD1"/>
</dbReference>
<name>A0ABM8B5G4_9BACT</name>
<dbReference type="Proteomes" id="UP001317742">
    <property type="component" value="Chromosome"/>
</dbReference>
<proteinExistence type="predicted"/>
<organism evidence="2 3">
    <name type="scientific">Pseudodesulfovibrio nedwellii</name>
    <dbReference type="NCBI Taxonomy" id="2973072"/>
    <lineage>
        <taxon>Bacteria</taxon>
        <taxon>Pseudomonadati</taxon>
        <taxon>Thermodesulfobacteriota</taxon>
        <taxon>Desulfovibrionia</taxon>
        <taxon>Desulfovibrionales</taxon>
        <taxon>Desulfovibrionaceae</taxon>
    </lineage>
</organism>
<reference evidence="2 3" key="1">
    <citation type="submission" date="2022-08" db="EMBL/GenBank/DDBJ databases">
        <title>Genome Sequence of the sulphate-reducing bacterium, Pseudodesulfovibrio sp. SYK.</title>
        <authorList>
            <person name="Kondo R."/>
            <person name="Kataoka T."/>
        </authorList>
    </citation>
    <scope>NUCLEOTIDE SEQUENCE [LARGE SCALE GENOMIC DNA]</scope>
    <source>
        <strain evidence="2 3">SYK</strain>
    </source>
</reference>
<feature type="domain" description="Phospholipase C/D" evidence="1">
    <location>
        <begin position="7"/>
        <end position="147"/>
    </location>
</feature>
<sequence length="324" mass="36350">MPKELIHFKTALKTAEILSETRFSSCLNAYPHGLLLGSVVHDALFYGVNKHARPLNQLAHQLHGVDGQDTFTLLKIQAKHAAAALDNELATALFVGMASHVFADATMHPMVWHLSGDYFDVDPKTKSQTRQRHRALESLMDMVICPEMIGRPLFSIKRLLTRLENDLYEALPIEHMAELASTSSEELRAGLSHAFTVFATLQGLYLKPTLSRTFFALSPLLPRQAKEIITLFYAPQLMRQAEKIRGKIKYQHPVTGKPFNKSIKTMMDEAATRASLLCQSMEETIFLDKPFIQKGFGPSLDSGEPGISTRHMRHFANPPFPMLP</sequence>
<evidence type="ECO:0000313" key="2">
    <source>
        <dbReference type="EMBL" id="BDQ39101.1"/>
    </source>
</evidence>
<accession>A0ABM8B5G4</accession>
<evidence type="ECO:0000259" key="1">
    <source>
        <dbReference type="Pfam" id="PF00882"/>
    </source>
</evidence>
<dbReference type="RefSeq" id="WP_281761575.1">
    <property type="nucleotide sequence ID" value="NZ_AP026709.1"/>
</dbReference>
<dbReference type="Pfam" id="PF00882">
    <property type="entry name" value="Zn_dep_PLPC"/>
    <property type="match status" value="1"/>
</dbReference>
<evidence type="ECO:0000313" key="3">
    <source>
        <dbReference type="Proteomes" id="UP001317742"/>
    </source>
</evidence>
<dbReference type="EMBL" id="AP026709">
    <property type="protein sequence ID" value="BDQ39101.1"/>
    <property type="molecule type" value="Genomic_DNA"/>
</dbReference>
<protein>
    <recommendedName>
        <fullName evidence="1">Phospholipase C/D domain-containing protein</fullName>
    </recommendedName>
</protein>